<comment type="activity regulation">
    <text evidence="9">Activated by a monovalent cation that binds near, but not in, the active site. The most likely occupant of the site in vivo is potassium. Ion binding induces a conformational change that may alter substrate affinity.</text>
</comment>
<keyword evidence="6 9" id="KW-0460">Magnesium</keyword>
<dbReference type="Gene3D" id="3.40.1190.20">
    <property type="match status" value="1"/>
</dbReference>
<feature type="domain" description="Carbohydrate kinase PfkB" evidence="11">
    <location>
        <begin position="1"/>
        <end position="295"/>
    </location>
</feature>
<proteinExistence type="inferred from homology"/>
<evidence type="ECO:0000256" key="5">
    <source>
        <dbReference type="ARBA" id="ARBA00022840"/>
    </source>
</evidence>
<dbReference type="CDD" id="cd01174">
    <property type="entry name" value="ribokinase"/>
    <property type="match status" value="1"/>
</dbReference>
<keyword evidence="13" id="KW-1185">Reference proteome</keyword>
<feature type="binding site" evidence="9">
    <location>
        <begin position="251"/>
        <end position="252"/>
    </location>
    <ligand>
        <name>ATP</name>
        <dbReference type="ChEBI" id="CHEBI:30616"/>
    </ligand>
</feature>
<comment type="similarity">
    <text evidence="9">Belongs to the carbohydrate kinase PfkB family. Ribokinase subfamily.</text>
</comment>
<comment type="catalytic activity">
    <reaction evidence="9">
        <text>D-ribose + ATP = D-ribose 5-phosphate + ADP + H(+)</text>
        <dbReference type="Rhea" id="RHEA:13697"/>
        <dbReference type="ChEBI" id="CHEBI:15378"/>
        <dbReference type="ChEBI" id="CHEBI:30616"/>
        <dbReference type="ChEBI" id="CHEBI:47013"/>
        <dbReference type="ChEBI" id="CHEBI:78346"/>
        <dbReference type="ChEBI" id="CHEBI:456216"/>
        <dbReference type="EC" id="2.7.1.15"/>
    </reaction>
</comment>
<dbReference type="NCBIfam" id="NF008353">
    <property type="entry name" value="PRK11142.1"/>
    <property type="match status" value="1"/>
</dbReference>
<dbReference type="PANTHER" id="PTHR10584:SF166">
    <property type="entry name" value="RIBOKINASE"/>
    <property type="match status" value="1"/>
</dbReference>
<accession>A0ABV1GWP6</accession>
<evidence type="ECO:0000256" key="6">
    <source>
        <dbReference type="ARBA" id="ARBA00022842"/>
    </source>
</evidence>
<feature type="binding site" evidence="9">
    <location>
        <position position="287"/>
    </location>
    <ligand>
        <name>K(+)</name>
        <dbReference type="ChEBI" id="CHEBI:29103"/>
    </ligand>
</feature>
<evidence type="ECO:0000256" key="1">
    <source>
        <dbReference type="ARBA" id="ARBA00022679"/>
    </source>
</evidence>
<dbReference type="HAMAP" id="MF_01987">
    <property type="entry name" value="Ribokinase"/>
    <property type="match status" value="1"/>
</dbReference>
<evidence type="ECO:0000256" key="10">
    <source>
        <dbReference type="NCBIfam" id="TIGR02152"/>
    </source>
</evidence>
<organism evidence="12 13">
    <name type="scientific">Alistipes intestinihominis</name>
    <dbReference type="NCBI Taxonomy" id="3133172"/>
    <lineage>
        <taxon>Bacteria</taxon>
        <taxon>Pseudomonadati</taxon>
        <taxon>Bacteroidota</taxon>
        <taxon>Bacteroidia</taxon>
        <taxon>Bacteroidales</taxon>
        <taxon>Rikenellaceae</taxon>
        <taxon>Alistipes</taxon>
    </lineage>
</organism>
<keyword evidence="8 9" id="KW-0119">Carbohydrate metabolism</keyword>
<feature type="binding site" evidence="9">
    <location>
        <begin position="11"/>
        <end position="13"/>
    </location>
    <ligand>
        <name>substrate</name>
    </ligand>
</feature>
<feature type="binding site" evidence="9">
    <location>
        <begin position="220"/>
        <end position="225"/>
    </location>
    <ligand>
        <name>ATP</name>
        <dbReference type="ChEBI" id="CHEBI:30616"/>
    </ligand>
</feature>
<protein>
    <recommendedName>
        <fullName evidence="9 10">Ribokinase</fullName>
        <shortName evidence="9">RK</shortName>
        <ecNumber evidence="9 10">2.7.1.15</ecNumber>
    </recommendedName>
</protein>
<evidence type="ECO:0000256" key="7">
    <source>
        <dbReference type="ARBA" id="ARBA00022958"/>
    </source>
</evidence>
<keyword evidence="9" id="KW-0963">Cytoplasm</keyword>
<reference evidence="12 13" key="1">
    <citation type="submission" date="2024-03" db="EMBL/GenBank/DDBJ databases">
        <title>Human intestinal bacterial collection.</title>
        <authorList>
            <person name="Pauvert C."/>
            <person name="Hitch T.C.A."/>
            <person name="Clavel T."/>
        </authorList>
    </citation>
    <scope>NUCLEOTIDE SEQUENCE [LARGE SCALE GENOMIC DNA]</scope>
    <source>
        <strain evidence="12 13">CLA-KB-H122</strain>
    </source>
</reference>
<evidence type="ECO:0000256" key="3">
    <source>
        <dbReference type="ARBA" id="ARBA00022741"/>
    </source>
</evidence>
<feature type="binding site" evidence="9">
    <location>
        <begin position="39"/>
        <end position="43"/>
    </location>
    <ligand>
        <name>substrate</name>
    </ligand>
</feature>
<comment type="caution">
    <text evidence="12">The sequence shown here is derived from an EMBL/GenBank/DDBJ whole genome shotgun (WGS) entry which is preliminary data.</text>
</comment>
<evidence type="ECO:0000256" key="4">
    <source>
        <dbReference type="ARBA" id="ARBA00022777"/>
    </source>
</evidence>
<comment type="pathway">
    <text evidence="9">Carbohydrate metabolism; D-ribose degradation; D-ribose 5-phosphate from beta-D-ribopyranose: step 2/2.</text>
</comment>
<feature type="binding site" evidence="9">
    <location>
        <position position="291"/>
    </location>
    <ligand>
        <name>K(+)</name>
        <dbReference type="ChEBI" id="CHEBI:29103"/>
    </ligand>
</feature>
<evidence type="ECO:0000259" key="11">
    <source>
        <dbReference type="Pfam" id="PF00294"/>
    </source>
</evidence>
<keyword evidence="5 9" id="KW-0067">ATP-binding</keyword>
<evidence type="ECO:0000256" key="9">
    <source>
        <dbReference type="HAMAP-Rule" id="MF_01987"/>
    </source>
</evidence>
<comment type="cofactor">
    <cofactor evidence="9">
        <name>Mg(2+)</name>
        <dbReference type="ChEBI" id="CHEBI:18420"/>
    </cofactor>
    <text evidence="9">Requires a divalent cation, most likely magnesium in vivo, as an electrophilic catalyst to aid phosphoryl group transfer. It is the chelate of the metal and the nucleotide that is the actual substrate.</text>
</comment>
<evidence type="ECO:0000256" key="8">
    <source>
        <dbReference type="ARBA" id="ARBA00023277"/>
    </source>
</evidence>
<keyword evidence="2 9" id="KW-0479">Metal-binding</keyword>
<dbReference type="NCBIfam" id="TIGR02152">
    <property type="entry name" value="D_ribokin_bact"/>
    <property type="match status" value="1"/>
</dbReference>
<dbReference type="EMBL" id="JBBMFL010000007">
    <property type="protein sequence ID" value="MEQ2544836.1"/>
    <property type="molecule type" value="Genomic_DNA"/>
</dbReference>
<feature type="binding site" evidence="9">
    <location>
        <position position="140"/>
    </location>
    <ligand>
        <name>substrate</name>
    </ligand>
</feature>
<dbReference type="InterPro" id="IPR011611">
    <property type="entry name" value="PfkB_dom"/>
</dbReference>
<feature type="active site" description="Proton acceptor" evidence="9">
    <location>
        <position position="252"/>
    </location>
</feature>
<evidence type="ECO:0000313" key="12">
    <source>
        <dbReference type="EMBL" id="MEQ2544836.1"/>
    </source>
</evidence>
<name>A0ABV1GWP6_9BACT</name>
<dbReference type="Proteomes" id="UP001460202">
    <property type="component" value="Unassembled WGS sequence"/>
</dbReference>
<dbReference type="InterPro" id="IPR011877">
    <property type="entry name" value="Ribokinase"/>
</dbReference>
<feature type="binding site" evidence="9">
    <location>
        <position position="248"/>
    </location>
    <ligand>
        <name>K(+)</name>
        <dbReference type="ChEBI" id="CHEBI:29103"/>
    </ligand>
</feature>
<dbReference type="SUPFAM" id="SSF53613">
    <property type="entry name" value="Ribokinase-like"/>
    <property type="match status" value="1"/>
</dbReference>
<keyword evidence="7 9" id="KW-0630">Potassium</keyword>
<dbReference type="PANTHER" id="PTHR10584">
    <property type="entry name" value="SUGAR KINASE"/>
    <property type="match status" value="1"/>
</dbReference>
<dbReference type="EC" id="2.7.1.15" evidence="9 10"/>
<evidence type="ECO:0000313" key="13">
    <source>
        <dbReference type="Proteomes" id="UP001460202"/>
    </source>
</evidence>
<keyword evidence="4 9" id="KW-0418">Kinase</keyword>
<sequence>MEEIVVIGSSNTDLVIKTQRIPEPGETVLGGVFMMTAGGKGANQAVAASRLGGRTTFVARVGKDLFGEKSLENYAKDNLNTDFVFVDEEAPSGTALITVDGKGENCIVVASGANGALSRNDIDAVRERISKAKYVLMQLEVPIGTVEYAAEVAVAEGAKVILNPAPAAKLSPELMRKLYLITPNRTESQLLTGIPVESWEDAERAADILLAAGVENVVITMGALGSLLKNVSQCVRIPARRVEVVDTTAAGDVFNGALCVALSEGRDLVSALEFATTASSISVTHMGAQSSIPTRSEVDALMQ</sequence>
<keyword evidence="3 9" id="KW-0547">Nucleotide-binding</keyword>
<feature type="binding site" evidence="9">
    <location>
        <position position="285"/>
    </location>
    <ligand>
        <name>K(+)</name>
        <dbReference type="ChEBI" id="CHEBI:29103"/>
    </ligand>
</feature>
<evidence type="ECO:0000256" key="2">
    <source>
        <dbReference type="ARBA" id="ARBA00022723"/>
    </source>
</evidence>
<comment type="subunit">
    <text evidence="9">Homodimer.</text>
</comment>
<dbReference type="PRINTS" id="PR00990">
    <property type="entry name" value="RIBOKINASE"/>
</dbReference>
<dbReference type="Pfam" id="PF00294">
    <property type="entry name" value="PfkB"/>
    <property type="match status" value="1"/>
</dbReference>
<feature type="binding site" evidence="9">
    <location>
        <position position="184"/>
    </location>
    <ligand>
        <name>ATP</name>
        <dbReference type="ChEBI" id="CHEBI:30616"/>
    </ligand>
</feature>
<dbReference type="InterPro" id="IPR002139">
    <property type="entry name" value="Ribo/fructo_kinase"/>
</dbReference>
<keyword evidence="1 9" id="KW-0808">Transferase</keyword>
<gene>
    <name evidence="9 12" type="primary">rbsK</name>
    <name evidence="12" type="ORF">WMO46_07745</name>
</gene>
<dbReference type="InterPro" id="IPR029056">
    <property type="entry name" value="Ribokinase-like"/>
</dbReference>
<comment type="function">
    <text evidence="9">Catalyzes the phosphorylation of ribose at O-5 in a reaction requiring ATP and magnesium. The resulting D-ribose-5-phosphate can then be used either for sythesis of nucleotides, histidine, and tryptophan, or as a component of the pentose phosphate pathway.</text>
</comment>
<comment type="subcellular location">
    <subcellularLocation>
        <location evidence="9">Cytoplasm</location>
    </subcellularLocation>
</comment>
<feature type="binding site" evidence="9">
    <location>
        <position position="282"/>
    </location>
    <ligand>
        <name>K(+)</name>
        <dbReference type="ChEBI" id="CHEBI:29103"/>
    </ligand>
</feature>
<dbReference type="RefSeq" id="WP_349094154.1">
    <property type="nucleotide sequence ID" value="NZ_JBBMFL010000007.1"/>
</dbReference>
<dbReference type="GO" id="GO:0004747">
    <property type="term" value="F:ribokinase activity"/>
    <property type="evidence" value="ECO:0007669"/>
    <property type="project" value="UniProtKB-EC"/>
</dbReference>
<comment type="caution">
    <text evidence="9">Lacks conserved residue(s) required for the propagation of feature annotation.</text>
</comment>
<feature type="binding site" evidence="9">
    <location>
        <position position="252"/>
    </location>
    <ligand>
        <name>substrate</name>
    </ligand>
</feature>
<feature type="binding site" evidence="9">
    <location>
        <position position="246"/>
    </location>
    <ligand>
        <name>K(+)</name>
        <dbReference type="ChEBI" id="CHEBI:29103"/>
    </ligand>
</feature>